<organism evidence="2 3">
    <name type="scientific">Acidovorax bellezanensis</name>
    <dbReference type="NCBI Taxonomy" id="2976702"/>
    <lineage>
        <taxon>Bacteria</taxon>
        <taxon>Pseudomonadati</taxon>
        <taxon>Pseudomonadota</taxon>
        <taxon>Betaproteobacteria</taxon>
        <taxon>Burkholderiales</taxon>
        <taxon>Comamonadaceae</taxon>
        <taxon>Acidovorax</taxon>
    </lineage>
</organism>
<reference evidence="2 3" key="1">
    <citation type="submission" date="2022-09" db="EMBL/GenBank/DDBJ databases">
        <title>Draft genome of isolate Be4.</title>
        <authorList>
            <person name="Sanchez-Castro I."/>
            <person name="Martinez-Rodriguez P."/>
            <person name="Descostes M."/>
            <person name="Merroun M."/>
        </authorList>
    </citation>
    <scope>NUCLEOTIDE SEQUENCE [LARGE SCALE GENOMIC DNA]</scope>
    <source>
        <strain evidence="2 3">Be4</strain>
    </source>
</reference>
<proteinExistence type="predicted"/>
<evidence type="ECO:0000256" key="1">
    <source>
        <dbReference type="SAM" id="Phobius"/>
    </source>
</evidence>
<keyword evidence="1" id="KW-0472">Membrane</keyword>
<protein>
    <submittedName>
        <fullName evidence="2">Uncharacterized protein</fullName>
    </submittedName>
</protein>
<gene>
    <name evidence="2" type="ORF">N0K08_12345</name>
</gene>
<evidence type="ECO:0000313" key="3">
    <source>
        <dbReference type="Proteomes" id="UP001525968"/>
    </source>
</evidence>
<sequence length="48" mass="5004">MSSSPTPPAVDEHPLDSTEAVLPYIPVVLPLVGAVLMFLLAFIAVTLA</sequence>
<name>A0ABT2PMF2_9BURK</name>
<dbReference type="RefSeq" id="WP_261500656.1">
    <property type="nucleotide sequence ID" value="NZ_JAODYH010000005.1"/>
</dbReference>
<feature type="transmembrane region" description="Helical" evidence="1">
    <location>
        <begin position="24"/>
        <end position="47"/>
    </location>
</feature>
<accession>A0ABT2PMF2</accession>
<keyword evidence="1" id="KW-0812">Transmembrane</keyword>
<keyword evidence="1" id="KW-1133">Transmembrane helix</keyword>
<dbReference type="Proteomes" id="UP001525968">
    <property type="component" value="Unassembled WGS sequence"/>
</dbReference>
<dbReference type="EMBL" id="JAODYH010000005">
    <property type="protein sequence ID" value="MCT9811430.1"/>
    <property type="molecule type" value="Genomic_DNA"/>
</dbReference>
<comment type="caution">
    <text evidence="2">The sequence shown here is derived from an EMBL/GenBank/DDBJ whole genome shotgun (WGS) entry which is preliminary data.</text>
</comment>
<keyword evidence="3" id="KW-1185">Reference proteome</keyword>
<evidence type="ECO:0000313" key="2">
    <source>
        <dbReference type="EMBL" id="MCT9811430.1"/>
    </source>
</evidence>